<organism evidence="1 2">
    <name type="scientific">Allokutzneria albata</name>
    <name type="common">Kibdelosporangium albatum</name>
    <dbReference type="NCBI Taxonomy" id="211114"/>
    <lineage>
        <taxon>Bacteria</taxon>
        <taxon>Bacillati</taxon>
        <taxon>Actinomycetota</taxon>
        <taxon>Actinomycetes</taxon>
        <taxon>Pseudonocardiales</taxon>
        <taxon>Pseudonocardiaceae</taxon>
        <taxon>Allokutzneria</taxon>
    </lineage>
</organism>
<gene>
    <name evidence="1" type="ORF">SAMN04489726_1750</name>
</gene>
<reference evidence="1 2" key="1">
    <citation type="submission" date="2016-10" db="EMBL/GenBank/DDBJ databases">
        <authorList>
            <person name="de Groot N.N."/>
        </authorList>
    </citation>
    <scope>NUCLEOTIDE SEQUENCE [LARGE SCALE GENOMIC DNA]</scope>
    <source>
        <strain evidence="1 2">DSM 44149</strain>
    </source>
</reference>
<accession>A0A1G9TFR7</accession>
<dbReference type="OrthoDB" id="5188349at2"/>
<proteinExistence type="predicted"/>
<protein>
    <recommendedName>
        <fullName evidence="3">Phytanoyl-CoA dioxygenase (PhyH)</fullName>
    </recommendedName>
</protein>
<dbReference type="AlphaFoldDB" id="A0A1G9TFR7"/>
<evidence type="ECO:0008006" key="3">
    <source>
        <dbReference type="Google" id="ProtNLM"/>
    </source>
</evidence>
<dbReference type="Proteomes" id="UP000183376">
    <property type="component" value="Chromosome I"/>
</dbReference>
<dbReference type="SUPFAM" id="SSF51197">
    <property type="entry name" value="Clavaminate synthase-like"/>
    <property type="match status" value="1"/>
</dbReference>
<dbReference type="RefSeq" id="WP_030432930.1">
    <property type="nucleotide sequence ID" value="NZ_JOEF01000034.1"/>
</dbReference>
<evidence type="ECO:0000313" key="1">
    <source>
        <dbReference type="EMBL" id="SDM46344.1"/>
    </source>
</evidence>
<dbReference type="Gene3D" id="2.60.120.620">
    <property type="entry name" value="q2cbj1_9rhob like domain"/>
    <property type="match status" value="1"/>
</dbReference>
<name>A0A1G9TFR7_ALLAB</name>
<keyword evidence="2" id="KW-1185">Reference proteome</keyword>
<dbReference type="EMBL" id="LT629701">
    <property type="protein sequence ID" value="SDM46344.1"/>
    <property type="molecule type" value="Genomic_DNA"/>
</dbReference>
<evidence type="ECO:0000313" key="2">
    <source>
        <dbReference type="Proteomes" id="UP000183376"/>
    </source>
</evidence>
<sequence length="197" mass="21742">MRPDQPFELFDDDVSDPAAITELVSKYGVAVLVEQVENRRGMFWAARALAREHGECATLKRDSIGEEGAVLRDLFDQPWMHAVAEAYFGADPYVFNPEITLASVLPGPDPVTQVDDQPGLKFLLYVTEVDSGSGVLRCILGSHHAGKRLPSAEPTDRLVRLEAPQGSFLVLDGDLTLRNAIVRRHPRITASARCYRA</sequence>